<protein>
    <recommendedName>
        <fullName evidence="6">Ubiquitin-like protease family profile domain-containing protein</fullName>
    </recommendedName>
</protein>
<dbReference type="InterPro" id="IPR041320">
    <property type="entry name" value="CxC1"/>
</dbReference>
<dbReference type="InterPro" id="IPR040521">
    <property type="entry name" value="KDZ"/>
</dbReference>
<feature type="domain" description="Ubiquitin-like protease family profile" evidence="6">
    <location>
        <begin position="871"/>
        <end position="998"/>
    </location>
</feature>
<dbReference type="PANTHER" id="PTHR33096:SF1">
    <property type="entry name" value="CXC1-LIKE CYSTEINE CLUSTER ASSOCIATED WITH KDZ TRANSPOSASES DOMAIN-CONTAINING PROTEIN"/>
    <property type="match status" value="1"/>
</dbReference>
<evidence type="ECO:0000256" key="3">
    <source>
        <dbReference type="ARBA" id="ARBA00022801"/>
    </source>
</evidence>
<dbReference type="OrthoDB" id="3253684at2759"/>
<organism evidence="7 8">
    <name type="scientific">Candolleomyces aberdarensis</name>
    <dbReference type="NCBI Taxonomy" id="2316362"/>
    <lineage>
        <taxon>Eukaryota</taxon>
        <taxon>Fungi</taxon>
        <taxon>Dikarya</taxon>
        <taxon>Basidiomycota</taxon>
        <taxon>Agaricomycotina</taxon>
        <taxon>Agaricomycetes</taxon>
        <taxon>Agaricomycetidae</taxon>
        <taxon>Agaricales</taxon>
        <taxon>Agaricineae</taxon>
        <taxon>Psathyrellaceae</taxon>
        <taxon>Candolleomyces</taxon>
    </lineage>
</organism>
<feature type="compositionally biased region" description="Acidic residues" evidence="5">
    <location>
        <begin position="763"/>
        <end position="778"/>
    </location>
</feature>
<dbReference type="STRING" id="2316362.A0A4Q2DC41"/>
<dbReference type="EMBL" id="SDEE01000361">
    <property type="protein sequence ID" value="RXW17203.1"/>
    <property type="molecule type" value="Genomic_DNA"/>
</dbReference>
<reference evidence="7 8" key="1">
    <citation type="submission" date="2019-01" db="EMBL/GenBank/DDBJ databases">
        <title>Draft genome sequence of Psathyrella aberdarensis IHI B618.</title>
        <authorList>
            <person name="Buettner E."/>
            <person name="Kellner H."/>
        </authorList>
    </citation>
    <scope>NUCLEOTIDE SEQUENCE [LARGE SCALE GENOMIC DNA]</scope>
    <source>
        <strain evidence="7 8">IHI B618</strain>
    </source>
</reference>
<gene>
    <name evidence="7" type="ORF">EST38_g8659</name>
</gene>
<dbReference type="Pfam" id="PF18758">
    <property type="entry name" value="KDZ"/>
    <property type="match status" value="1"/>
</dbReference>
<feature type="region of interest" description="Disordered" evidence="5">
    <location>
        <begin position="1"/>
        <end position="43"/>
    </location>
</feature>
<dbReference type="InterPro" id="IPR038765">
    <property type="entry name" value="Papain-like_cys_pep_sf"/>
</dbReference>
<keyword evidence="2" id="KW-0645">Protease</keyword>
<comment type="similarity">
    <text evidence="1">Belongs to the peptidase C48 family.</text>
</comment>
<dbReference type="GO" id="GO:0006508">
    <property type="term" value="P:proteolysis"/>
    <property type="evidence" value="ECO:0007669"/>
    <property type="project" value="UniProtKB-KW"/>
</dbReference>
<dbReference type="Pfam" id="PF18802">
    <property type="entry name" value="CxC1"/>
    <property type="match status" value="1"/>
</dbReference>
<evidence type="ECO:0000313" key="8">
    <source>
        <dbReference type="Proteomes" id="UP000290288"/>
    </source>
</evidence>
<dbReference type="SUPFAM" id="SSF54001">
    <property type="entry name" value="Cysteine proteinases"/>
    <property type="match status" value="1"/>
</dbReference>
<dbReference type="InterPro" id="IPR003653">
    <property type="entry name" value="Peptidase_C48_C"/>
</dbReference>
<dbReference type="Gene3D" id="3.40.395.10">
    <property type="entry name" value="Adenoviral Proteinase, Chain A"/>
    <property type="match status" value="1"/>
</dbReference>
<dbReference type="Pfam" id="PF02902">
    <property type="entry name" value="Peptidase_C48"/>
    <property type="match status" value="1"/>
</dbReference>
<name>A0A4Q2DC41_9AGAR</name>
<evidence type="ECO:0000256" key="1">
    <source>
        <dbReference type="ARBA" id="ARBA00005234"/>
    </source>
</evidence>
<evidence type="ECO:0000256" key="2">
    <source>
        <dbReference type="ARBA" id="ARBA00022670"/>
    </source>
</evidence>
<evidence type="ECO:0000256" key="4">
    <source>
        <dbReference type="SAM" id="Coils"/>
    </source>
</evidence>
<dbReference type="PANTHER" id="PTHR33096">
    <property type="entry name" value="CXC2 DOMAIN-CONTAINING PROTEIN"/>
    <property type="match status" value="1"/>
</dbReference>
<evidence type="ECO:0000256" key="5">
    <source>
        <dbReference type="SAM" id="MobiDB-lite"/>
    </source>
</evidence>
<proteinExistence type="inferred from homology"/>
<keyword evidence="4" id="KW-0175">Coiled coil</keyword>
<sequence>MPNNIQNQRRHKPYAGTFGQRHESPKKRRSYIKEKKLKPPLGFSRRQEALLDKLKRCGKRNKPTEIDVLEETDSDGDGDEYEDVAEYEATLGKPLDLPTKITPNCTKKCTRKTYQIECLYYDHAAKKDVSFCACEGVVPVLIRHGLFPGAPSQPRIAISIALLDFYQALFERSCDAVNALGEVDAIGTHISSVRKKPAKSRKIIVPDEAIDECEEGHIAGTGTKVKTDPERYDDTGTMALVCRHDIPILLANIDTPGEQQKYAVALIQKLYSMLPPTATTAAFYDVGCVLDRSLQLYNILPESITNRMTFATSVMHSYVHQWACQLAYNPRFRDGLGLSDGEGVERYWSRMRKIIGVCRTSGRTRRLWLIDRLTARIGADSRDNLGNWMIRRFNDLDNRTAKHKLKMIECGIPESELRQLWKEQREAQLSIRAHAPSKLKKELDKLIAIQGDLDRIENTIKEATAALGSGPNMVSPLKDLTAVYEQLSNKLDALYASLNIIDSFPALRGLPFDVVHKLLLARDLKINIRKRAIGSFFENERLEQASGGRNVSLGTKEHQRVRTAIEKRKPPFLSAIRRFNKLCAELKELLKPEWDIPVPEPLPTDIHKLRTKSHLMEDVWIERSVGETPKWIENPDVREGIRAMLSLDRCREERVRLGKEADNMCQWFGEELTKAELAIADPKNVHIRKHLEAYRTRLLLCEPKWSGSPAVSKIRYQHHIDSARQKAELVFGTSQSGLQPTWLPVMEHDTRIVDFSQTTFADDASDSGEEGPGLEDDGTSGNAYPGNDPDAADLPDAGEFSLRDFLEEAAEGCEDDTQKSSTPVIHWVPPAPLSVDVWLVDSLRSPFINDPPPHHQFRYAKAREDTYNGCIEFCPKSLDRLSRPSERLDDVCVNSGSLLLQYIFSHERFELPHSQACAIFSSFHIHLSRYNHSTTEVWRRTKGVSYWEKSIWLLPIHRNEPSKHWVLCIIYPGYRQLYLYDSLASDISAWEEEIKVRA</sequence>
<dbReference type="PROSITE" id="PS50600">
    <property type="entry name" value="ULP_PROTEASE"/>
    <property type="match status" value="1"/>
</dbReference>
<evidence type="ECO:0000259" key="6">
    <source>
        <dbReference type="PROSITE" id="PS50600"/>
    </source>
</evidence>
<keyword evidence="3" id="KW-0378">Hydrolase</keyword>
<comment type="caution">
    <text evidence="7">The sequence shown here is derived from an EMBL/GenBank/DDBJ whole genome shotgun (WGS) entry which is preliminary data.</text>
</comment>
<evidence type="ECO:0000313" key="7">
    <source>
        <dbReference type="EMBL" id="RXW17203.1"/>
    </source>
</evidence>
<dbReference type="GO" id="GO:0008234">
    <property type="term" value="F:cysteine-type peptidase activity"/>
    <property type="evidence" value="ECO:0007669"/>
    <property type="project" value="InterPro"/>
</dbReference>
<dbReference type="Proteomes" id="UP000290288">
    <property type="component" value="Unassembled WGS sequence"/>
</dbReference>
<feature type="coiled-coil region" evidence="4">
    <location>
        <begin position="446"/>
        <end position="497"/>
    </location>
</feature>
<feature type="compositionally biased region" description="Basic residues" evidence="5">
    <location>
        <begin position="24"/>
        <end position="38"/>
    </location>
</feature>
<dbReference type="AlphaFoldDB" id="A0A4Q2DC41"/>
<dbReference type="GO" id="GO:0019783">
    <property type="term" value="F:ubiquitin-like protein peptidase activity"/>
    <property type="evidence" value="ECO:0007669"/>
    <property type="project" value="UniProtKB-ARBA"/>
</dbReference>
<accession>A0A4Q2DC41</accession>
<feature type="region of interest" description="Disordered" evidence="5">
    <location>
        <begin position="761"/>
        <end position="796"/>
    </location>
</feature>
<keyword evidence="8" id="KW-1185">Reference proteome</keyword>